<proteinExistence type="inferred from homology"/>
<comment type="similarity">
    <text evidence="2 9">Belongs to the Mediator complex subunit 14 family.</text>
</comment>
<dbReference type="GO" id="GO:0016592">
    <property type="term" value="C:mediator complex"/>
    <property type="evidence" value="ECO:0007669"/>
    <property type="project" value="UniProtKB-UniRule"/>
</dbReference>
<keyword evidence="12" id="KW-1185">Reference proteome</keyword>
<keyword evidence="4 9" id="KW-0805">Transcription regulation</keyword>
<protein>
    <recommendedName>
        <fullName evidence="3 9">Mediator of RNA polymerase II transcription subunit 14</fullName>
    </recommendedName>
    <alternativeName>
        <fullName evidence="8 9">Mediator complex subunit 14</fullName>
    </alternativeName>
</protein>
<evidence type="ECO:0000313" key="12">
    <source>
        <dbReference type="Proteomes" id="UP000320762"/>
    </source>
</evidence>
<dbReference type="InterPro" id="IPR055122">
    <property type="entry name" value="Med14_N"/>
</dbReference>
<keyword evidence="6 9" id="KW-0804">Transcription</keyword>
<dbReference type="PANTHER" id="PTHR12809:SF2">
    <property type="entry name" value="MEDIATOR OF RNA POLYMERASE II TRANSCRIPTION SUBUNIT 14"/>
    <property type="match status" value="1"/>
</dbReference>
<evidence type="ECO:0000256" key="2">
    <source>
        <dbReference type="ARBA" id="ARBA00007813"/>
    </source>
</evidence>
<gene>
    <name evidence="11" type="ORF">BD626DRAFT_476975</name>
</gene>
<feature type="domain" description="Mediator complex subunit MED14 N-terminal" evidence="10">
    <location>
        <begin position="45"/>
        <end position="233"/>
    </location>
</feature>
<dbReference type="GO" id="GO:0003712">
    <property type="term" value="F:transcription coregulator activity"/>
    <property type="evidence" value="ECO:0007669"/>
    <property type="project" value="UniProtKB-UniRule"/>
</dbReference>
<evidence type="ECO:0000256" key="7">
    <source>
        <dbReference type="ARBA" id="ARBA00023242"/>
    </source>
</evidence>
<keyword evidence="7 9" id="KW-0539">Nucleus</keyword>
<organism evidence="11 12">
    <name type="scientific">Schizophyllum amplum</name>
    <dbReference type="NCBI Taxonomy" id="97359"/>
    <lineage>
        <taxon>Eukaryota</taxon>
        <taxon>Fungi</taxon>
        <taxon>Dikarya</taxon>
        <taxon>Basidiomycota</taxon>
        <taxon>Agaricomycotina</taxon>
        <taxon>Agaricomycetes</taxon>
        <taxon>Agaricomycetidae</taxon>
        <taxon>Agaricales</taxon>
        <taxon>Schizophyllaceae</taxon>
        <taxon>Schizophyllum</taxon>
    </lineage>
</organism>
<comment type="caution">
    <text evidence="11">The sequence shown here is derived from an EMBL/GenBank/DDBJ whole genome shotgun (WGS) entry which is preliminary data.</text>
</comment>
<sequence>MNFNGDMAIAGSSQQVLKPQAPVNGYHEPTVDELERTLPDVNDGQVPFGMIVSRVAQQIYAELQEVAETLPGMSDIARKRTLADFVVATKKQVVKLYAIAKWAREADTVQKCLNLVSFLMSQKYEIESAINRLHQIHDELNPERVGNHDLLTSLDVLTTGTYQRLPTIIRKSVIPVKPLANAEVVETFRNLEQVMRYRLRTTEHIPVEMLQYRIAGGRVYFTVPGLFKVGICLLGAQKDSGWFTTHFEFLIGIGGDATEVQEVPRIPTGITKAHLTMEGDRLLGLYHQVPEEQVAQGVPPNTNVLEEGTADAPLVRLYNFMQIMSLSYQLEILLFQAQRLQYLGWQQSMSCRMGEDRKTLFVRYWLRPRHPRNIVPTFGGTLVIAIVERQAPKGGPARLPRARMLAEIQQKSKLGDLRPSDEVETLALEARWQPEPNALGVQIPEEHARIPPEELVVDSQDIDLERLLRRCISRHTRAILSALQMQMQTGPASEIFSPPDVVTLVDESDEEGADAMALRVCLCAEEVAVISIDPRTGQINLRDTGDLAAPNRGLRFAVVSDRVNNDPLMLFSALMRLRLVTILDITEQKAKYLGLQVYRGRNFEQGELAKLGTIVRGAIYIPLANRVHQYLVLVIRDKDFDFALIRTAQNDQSMFYGLKLADIAWLDISRICDGENLLAGGVGGFNISIRCLRALYNYCCARVTYISVEEQLKDRGIQFTYVTATSDVVPPEVAAAQSVLSRSIPALCVESRHILSGAPAAEAAMPNIRVIPLNWWSDRALRVVTCVKLKYVQQPLGKKAGTSAVIRPSKRIIYDTTHAVVSFLSEDVDKCVDEFLEEWARVSKMVVIAREVAGMSKEKNWPDVRLLSFDLQTVEFAYASDYTVSIYYQDQLTLAGGTFYLRFSREKTDSVMDDDRFNPHADAEPFMRNILQRGHGKLAPSLVRLVTLLRDTLPIVQELEDIVWQSEQKGGVAASVDTFAKAAGWYRLLYGDLRHALDFRLMSGRRVAILDGAVSLLQSETSPTPSSAAEVGLVRIPEVQEIIVQALANFADARKAGTLVVVDKGVVCSVDDVRQIARALHDKIMERLATRTTG</sequence>
<evidence type="ECO:0000256" key="9">
    <source>
        <dbReference type="RuleBase" id="RU365082"/>
    </source>
</evidence>
<comment type="function">
    <text evidence="9">Component of the Mediator complex, a coactivator involved in the regulated transcription of nearly all RNA polymerase II-dependent genes. Mediator functions as a bridge to convey information from gene-specific regulatory proteins to the basal RNA polymerase II transcription machinery. Mediator is recruited to promoters by direct interactions with regulatory proteins and serves as a scaffold for the assembly of a functional preinitiation complex with RNA polymerase II and the general transcription factors.</text>
</comment>
<dbReference type="InterPro" id="IPR013947">
    <property type="entry name" value="Mediator_Med14"/>
</dbReference>
<comment type="subcellular location">
    <subcellularLocation>
        <location evidence="1 9">Nucleus</location>
    </subcellularLocation>
</comment>
<evidence type="ECO:0000256" key="8">
    <source>
        <dbReference type="ARBA" id="ARBA00032007"/>
    </source>
</evidence>
<dbReference type="PANTHER" id="PTHR12809">
    <property type="entry name" value="MEDIATOR COMPLEX SUBUNIT"/>
    <property type="match status" value="1"/>
</dbReference>
<evidence type="ECO:0000256" key="4">
    <source>
        <dbReference type="ARBA" id="ARBA00023015"/>
    </source>
</evidence>
<dbReference type="Pfam" id="PF08638">
    <property type="entry name" value="Med14"/>
    <property type="match status" value="1"/>
</dbReference>
<evidence type="ECO:0000259" key="10">
    <source>
        <dbReference type="Pfam" id="PF08638"/>
    </source>
</evidence>
<reference evidence="11 12" key="1">
    <citation type="journal article" date="2019" name="New Phytol.">
        <title>Comparative genomics reveals unique wood-decay strategies and fruiting body development in the Schizophyllaceae.</title>
        <authorList>
            <person name="Almasi E."/>
            <person name="Sahu N."/>
            <person name="Krizsan K."/>
            <person name="Balint B."/>
            <person name="Kovacs G.M."/>
            <person name="Kiss B."/>
            <person name="Cseklye J."/>
            <person name="Drula E."/>
            <person name="Henrissat B."/>
            <person name="Nagy I."/>
            <person name="Chovatia M."/>
            <person name="Adam C."/>
            <person name="LaButti K."/>
            <person name="Lipzen A."/>
            <person name="Riley R."/>
            <person name="Grigoriev I.V."/>
            <person name="Nagy L.G."/>
        </authorList>
    </citation>
    <scope>NUCLEOTIDE SEQUENCE [LARGE SCALE GENOMIC DNA]</scope>
    <source>
        <strain evidence="11 12">NL-1724</strain>
    </source>
</reference>
<dbReference type="GO" id="GO:0070847">
    <property type="term" value="C:core mediator complex"/>
    <property type="evidence" value="ECO:0007669"/>
    <property type="project" value="TreeGrafter"/>
</dbReference>
<comment type="subunit">
    <text evidence="9">Component of the Mediator complex.</text>
</comment>
<evidence type="ECO:0000256" key="1">
    <source>
        <dbReference type="ARBA" id="ARBA00004123"/>
    </source>
</evidence>
<keyword evidence="5 9" id="KW-0010">Activator</keyword>
<evidence type="ECO:0000313" key="11">
    <source>
        <dbReference type="EMBL" id="TRM70306.1"/>
    </source>
</evidence>
<evidence type="ECO:0000256" key="5">
    <source>
        <dbReference type="ARBA" id="ARBA00023159"/>
    </source>
</evidence>
<evidence type="ECO:0000256" key="6">
    <source>
        <dbReference type="ARBA" id="ARBA00023163"/>
    </source>
</evidence>
<accession>A0A550CZV6</accession>
<evidence type="ECO:0000256" key="3">
    <source>
        <dbReference type="ARBA" id="ARBA00019619"/>
    </source>
</evidence>
<dbReference type="AlphaFoldDB" id="A0A550CZV6"/>
<dbReference type="OrthoDB" id="205099at2759"/>
<dbReference type="GO" id="GO:0006357">
    <property type="term" value="P:regulation of transcription by RNA polymerase II"/>
    <property type="evidence" value="ECO:0007669"/>
    <property type="project" value="InterPro"/>
</dbReference>
<name>A0A550CZV6_9AGAR</name>
<dbReference type="STRING" id="97359.A0A550CZV6"/>
<dbReference type="EMBL" id="VDMD01000001">
    <property type="protein sequence ID" value="TRM70306.1"/>
    <property type="molecule type" value="Genomic_DNA"/>
</dbReference>
<dbReference type="Proteomes" id="UP000320762">
    <property type="component" value="Unassembled WGS sequence"/>
</dbReference>